<keyword evidence="2 4" id="KW-0067">ATP-binding</keyword>
<proteinExistence type="predicted"/>
<evidence type="ECO:0000313" key="4">
    <source>
        <dbReference type="EMBL" id="MBB6542784.1"/>
    </source>
</evidence>
<dbReference type="PROSITE" id="PS00211">
    <property type="entry name" value="ABC_TRANSPORTER_1"/>
    <property type="match status" value="1"/>
</dbReference>
<name>A0A7X0NG13_9GAMM</name>
<evidence type="ECO:0000256" key="2">
    <source>
        <dbReference type="ARBA" id="ARBA00022840"/>
    </source>
</evidence>
<evidence type="ECO:0000256" key="1">
    <source>
        <dbReference type="ARBA" id="ARBA00022741"/>
    </source>
</evidence>
<evidence type="ECO:0000313" key="5">
    <source>
        <dbReference type="Proteomes" id="UP000537141"/>
    </source>
</evidence>
<protein>
    <submittedName>
        <fullName evidence="4">Lipopolysaccharide transport system ATP-binding protein</fullName>
    </submittedName>
</protein>
<dbReference type="PANTHER" id="PTHR46743">
    <property type="entry name" value="TEICHOIC ACIDS EXPORT ATP-BINDING PROTEIN TAGH"/>
    <property type="match status" value="1"/>
</dbReference>
<dbReference type="PANTHER" id="PTHR46743:SF2">
    <property type="entry name" value="TEICHOIC ACIDS EXPORT ATP-BINDING PROTEIN TAGH"/>
    <property type="match status" value="1"/>
</dbReference>
<reference evidence="4 5" key="1">
    <citation type="submission" date="2020-08" db="EMBL/GenBank/DDBJ databases">
        <title>Genomic Encyclopedia of Type Strains, Phase IV (KMG-IV): sequencing the most valuable type-strain genomes for metagenomic binning, comparative biology and taxonomic classification.</title>
        <authorList>
            <person name="Goeker M."/>
        </authorList>
    </citation>
    <scope>NUCLEOTIDE SEQUENCE [LARGE SCALE GENOMIC DNA]</scope>
    <source>
        <strain evidence="4 5">DSM 26287</strain>
    </source>
</reference>
<dbReference type="AlphaFoldDB" id="A0A7X0NG13"/>
<feature type="domain" description="ABC transporter" evidence="3">
    <location>
        <begin position="9"/>
        <end position="224"/>
    </location>
</feature>
<dbReference type="EMBL" id="JACHHU010000007">
    <property type="protein sequence ID" value="MBB6542784.1"/>
    <property type="molecule type" value="Genomic_DNA"/>
</dbReference>
<dbReference type="Pfam" id="PF00005">
    <property type="entry name" value="ABC_tran"/>
    <property type="match status" value="1"/>
</dbReference>
<sequence>MTNEVVLELKDVDINFRESFSIFSKEKNILRNISLSLFKGETLGVLGSNGAGKSTLLSLLAGVVSPDKGTINTFKNNVALLNLNLGMDVRLSGRRNAVLQGLFLGYSYNDIFLKMPAIIELSGLSAVIDKPFYTYSSGMKARLGFSVAFHLDTDILLIDEMLGVGDAEFRRKSTYLLKQKINSDQTVVLVTHNIKLLKHLSDRVLWLEDGQVKKITGPEELDNILD</sequence>
<dbReference type="SUPFAM" id="SSF52540">
    <property type="entry name" value="P-loop containing nucleoside triphosphate hydrolases"/>
    <property type="match status" value="1"/>
</dbReference>
<evidence type="ECO:0000259" key="3">
    <source>
        <dbReference type="PROSITE" id="PS50893"/>
    </source>
</evidence>
<dbReference type="InterPro" id="IPR027417">
    <property type="entry name" value="P-loop_NTPase"/>
</dbReference>
<dbReference type="InterPro" id="IPR050683">
    <property type="entry name" value="Bact_Polysacc_Export_ATP-bd"/>
</dbReference>
<dbReference type="GO" id="GO:0005524">
    <property type="term" value="F:ATP binding"/>
    <property type="evidence" value="ECO:0007669"/>
    <property type="project" value="UniProtKB-KW"/>
</dbReference>
<dbReference type="GO" id="GO:0016887">
    <property type="term" value="F:ATP hydrolysis activity"/>
    <property type="evidence" value="ECO:0007669"/>
    <property type="project" value="InterPro"/>
</dbReference>
<dbReference type="InterPro" id="IPR017871">
    <property type="entry name" value="ABC_transporter-like_CS"/>
</dbReference>
<accession>A0A7X0NG13</accession>
<dbReference type="PROSITE" id="PS50893">
    <property type="entry name" value="ABC_TRANSPORTER_2"/>
    <property type="match status" value="1"/>
</dbReference>
<dbReference type="SMART" id="SM00382">
    <property type="entry name" value="AAA"/>
    <property type="match status" value="1"/>
</dbReference>
<organism evidence="4 5">
    <name type="scientific">Thalassotalea piscium</name>
    <dbReference type="NCBI Taxonomy" id="1230533"/>
    <lineage>
        <taxon>Bacteria</taxon>
        <taxon>Pseudomonadati</taxon>
        <taxon>Pseudomonadota</taxon>
        <taxon>Gammaproteobacteria</taxon>
        <taxon>Alteromonadales</taxon>
        <taxon>Colwelliaceae</taxon>
        <taxon>Thalassotalea</taxon>
    </lineage>
</organism>
<gene>
    <name evidence="4" type="ORF">HNQ55_001284</name>
</gene>
<dbReference type="Gene3D" id="3.40.50.300">
    <property type="entry name" value="P-loop containing nucleotide triphosphate hydrolases"/>
    <property type="match status" value="1"/>
</dbReference>
<dbReference type="RefSeq" id="WP_184423594.1">
    <property type="nucleotide sequence ID" value="NZ_AP027362.1"/>
</dbReference>
<dbReference type="InterPro" id="IPR003439">
    <property type="entry name" value="ABC_transporter-like_ATP-bd"/>
</dbReference>
<dbReference type="Proteomes" id="UP000537141">
    <property type="component" value="Unassembled WGS sequence"/>
</dbReference>
<keyword evidence="1" id="KW-0547">Nucleotide-binding</keyword>
<dbReference type="InterPro" id="IPR003593">
    <property type="entry name" value="AAA+_ATPase"/>
</dbReference>
<keyword evidence="5" id="KW-1185">Reference proteome</keyword>
<comment type="caution">
    <text evidence="4">The sequence shown here is derived from an EMBL/GenBank/DDBJ whole genome shotgun (WGS) entry which is preliminary data.</text>
</comment>